<sequence>MNRGAHLVLHQSFMGMFKIRVYFFLLGALAFSISNTYENIINAEKCIISIPDLTFFNQSNPGYSAVAKPFNLRLTPTPALVTIPYNVTVSARSGGHSYAAYALSGNIVVDLSEMKSVVLNPDNTTVVQTGTRLGDLALSIFNQGGRALPHGTCPYIGTGGHTLYGGFGHFGRVGGLLLDTVVSADIVLANGTLVTLTPQHHNNLLTAIRGGGPSFGIVVSWTYQTLPAPPTTVKYLILFPNSPSPNALPAADALNIYSLWQSFIQNKPDEFSAIAIFGNASLGNVVLAFAGTYYGTEEEAVDLLNPFINSIPSCLRPNISIEALGWIEGLGSFANGLGNGPLNTSLAPDSSLITNSPTPESNLKNFINYMATNGSLEKADTSWFVQADLYGGQIARLGNGTSFDHRSAFLVYQFYASSVMPPYPSDGISFVDGIVKTLTTSPAPPGYPNYIDPELVPDDLWKQAYFPTKATELRNIKDSVDPNGVFDFPEGF</sequence>
<evidence type="ECO:0000256" key="1">
    <source>
        <dbReference type="ARBA" id="ARBA00001974"/>
    </source>
</evidence>
<dbReference type="GO" id="GO:0016491">
    <property type="term" value="F:oxidoreductase activity"/>
    <property type="evidence" value="ECO:0007669"/>
    <property type="project" value="UniProtKB-KW"/>
</dbReference>
<evidence type="ECO:0000256" key="2">
    <source>
        <dbReference type="ARBA" id="ARBA00005466"/>
    </source>
</evidence>
<protein>
    <recommendedName>
        <fullName evidence="6">FAD-binding PCMH-type domain-containing protein</fullName>
    </recommendedName>
</protein>
<dbReference type="Pfam" id="PF01565">
    <property type="entry name" value="FAD_binding_4"/>
    <property type="match status" value="1"/>
</dbReference>
<keyword evidence="8" id="KW-1185">Reference proteome</keyword>
<dbReference type="InterPro" id="IPR016166">
    <property type="entry name" value="FAD-bd_PCMH"/>
</dbReference>
<dbReference type="EMBL" id="BPWL01000002">
    <property type="protein sequence ID" value="GJJ07026.1"/>
    <property type="molecule type" value="Genomic_DNA"/>
</dbReference>
<dbReference type="PROSITE" id="PS51387">
    <property type="entry name" value="FAD_PCMH"/>
    <property type="match status" value="1"/>
</dbReference>
<reference evidence="7" key="1">
    <citation type="submission" date="2021-10" db="EMBL/GenBank/DDBJ databases">
        <title>De novo Genome Assembly of Clathrus columnatus (Basidiomycota, Fungi) Using Illumina and Nanopore Sequence Data.</title>
        <authorList>
            <person name="Ogiso-Tanaka E."/>
            <person name="Itagaki H."/>
            <person name="Hosoya T."/>
            <person name="Hosaka K."/>
        </authorList>
    </citation>
    <scope>NUCLEOTIDE SEQUENCE</scope>
    <source>
        <strain evidence="7">MO-923</strain>
    </source>
</reference>
<name>A0AAV5A391_9AGAM</name>
<dbReference type="InterPro" id="IPR050416">
    <property type="entry name" value="FAD-linked_Oxidoreductase"/>
</dbReference>
<evidence type="ECO:0000259" key="6">
    <source>
        <dbReference type="PROSITE" id="PS51387"/>
    </source>
</evidence>
<dbReference type="Pfam" id="PF08031">
    <property type="entry name" value="BBE"/>
    <property type="match status" value="1"/>
</dbReference>
<comment type="cofactor">
    <cofactor evidence="1">
        <name>FAD</name>
        <dbReference type="ChEBI" id="CHEBI:57692"/>
    </cofactor>
</comment>
<evidence type="ECO:0000256" key="4">
    <source>
        <dbReference type="ARBA" id="ARBA00022827"/>
    </source>
</evidence>
<dbReference type="PANTHER" id="PTHR42973:SF39">
    <property type="entry name" value="FAD-BINDING PCMH-TYPE DOMAIN-CONTAINING PROTEIN"/>
    <property type="match status" value="1"/>
</dbReference>
<evidence type="ECO:0000313" key="7">
    <source>
        <dbReference type="EMBL" id="GJJ07026.1"/>
    </source>
</evidence>
<proteinExistence type="inferred from homology"/>
<organism evidence="7 8">
    <name type="scientific">Clathrus columnatus</name>
    <dbReference type="NCBI Taxonomy" id="1419009"/>
    <lineage>
        <taxon>Eukaryota</taxon>
        <taxon>Fungi</taxon>
        <taxon>Dikarya</taxon>
        <taxon>Basidiomycota</taxon>
        <taxon>Agaricomycotina</taxon>
        <taxon>Agaricomycetes</taxon>
        <taxon>Phallomycetidae</taxon>
        <taxon>Phallales</taxon>
        <taxon>Clathraceae</taxon>
        <taxon>Clathrus</taxon>
    </lineage>
</organism>
<feature type="domain" description="FAD-binding PCMH-type" evidence="6">
    <location>
        <begin position="63"/>
        <end position="228"/>
    </location>
</feature>
<dbReference type="Gene3D" id="3.30.465.10">
    <property type="match status" value="1"/>
</dbReference>
<dbReference type="Gene3D" id="3.40.462.20">
    <property type="match status" value="1"/>
</dbReference>
<evidence type="ECO:0000256" key="5">
    <source>
        <dbReference type="ARBA" id="ARBA00023002"/>
    </source>
</evidence>
<evidence type="ECO:0000256" key="3">
    <source>
        <dbReference type="ARBA" id="ARBA00022630"/>
    </source>
</evidence>
<dbReference type="InterPro" id="IPR016169">
    <property type="entry name" value="FAD-bd_PCMH_sub2"/>
</dbReference>
<keyword evidence="4" id="KW-0274">FAD</keyword>
<keyword evidence="3" id="KW-0285">Flavoprotein</keyword>
<dbReference type="GO" id="GO:0071949">
    <property type="term" value="F:FAD binding"/>
    <property type="evidence" value="ECO:0007669"/>
    <property type="project" value="InterPro"/>
</dbReference>
<dbReference type="SUPFAM" id="SSF56176">
    <property type="entry name" value="FAD-binding/transporter-associated domain-like"/>
    <property type="match status" value="1"/>
</dbReference>
<dbReference type="PANTHER" id="PTHR42973">
    <property type="entry name" value="BINDING OXIDOREDUCTASE, PUTATIVE (AFU_ORTHOLOGUE AFUA_1G17690)-RELATED"/>
    <property type="match status" value="1"/>
</dbReference>
<dbReference type="Proteomes" id="UP001050691">
    <property type="component" value="Unassembled WGS sequence"/>
</dbReference>
<accession>A0AAV5A391</accession>
<keyword evidence="5" id="KW-0560">Oxidoreductase</keyword>
<dbReference type="AlphaFoldDB" id="A0AAV5A391"/>
<evidence type="ECO:0000313" key="8">
    <source>
        <dbReference type="Proteomes" id="UP001050691"/>
    </source>
</evidence>
<comment type="similarity">
    <text evidence="2">Belongs to the oxygen-dependent FAD-linked oxidoreductase family.</text>
</comment>
<dbReference type="InterPro" id="IPR006094">
    <property type="entry name" value="Oxid_FAD_bind_N"/>
</dbReference>
<dbReference type="InterPro" id="IPR036318">
    <property type="entry name" value="FAD-bd_PCMH-like_sf"/>
</dbReference>
<dbReference type="InterPro" id="IPR012951">
    <property type="entry name" value="BBE"/>
</dbReference>
<comment type="caution">
    <text evidence="7">The sequence shown here is derived from an EMBL/GenBank/DDBJ whole genome shotgun (WGS) entry which is preliminary data.</text>
</comment>
<gene>
    <name evidence="7" type="ORF">Clacol_001224</name>
</gene>